<evidence type="ECO:0000256" key="1">
    <source>
        <dbReference type="SAM" id="MobiDB-lite"/>
    </source>
</evidence>
<sequence>MTLTNILEHDISTLNVDDLEHIINELTNVIYSACRARMHVKNRGTKPKAPWWTEELEILKREVVDLHHQLHAAKRQGMPLEHILETRKQKRNYMPTRGIFVSFANCKLMKISGHSRTDSSKMPPLAAHQSPSIGAPPTPQTARRLPKHSLTTSTLMTHQTP</sequence>
<organism evidence="2 3">
    <name type="scientific">Parnassius apollo</name>
    <name type="common">Apollo butterfly</name>
    <name type="synonym">Papilio apollo</name>
    <dbReference type="NCBI Taxonomy" id="110799"/>
    <lineage>
        <taxon>Eukaryota</taxon>
        <taxon>Metazoa</taxon>
        <taxon>Ecdysozoa</taxon>
        <taxon>Arthropoda</taxon>
        <taxon>Hexapoda</taxon>
        <taxon>Insecta</taxon>
        <taxon>Pterygota</taxon>
        <taxon>Neoptera</taxon>
        <taxon>Endopterygota</taxon>
        <taxon>Lepidoptera</taxon>
        <taxon>Glossata</taxon>
        <taxon>Ditrysia</taxon>
        <taxon>Papilionoidea</taxon>
        <taxon>Papilionidae</taxon>
        <taxon>Parnassiinae</taxon>
        <taxon>Parnassini</taxon>
        <taxon>Parnassius</taxon>
        <taxon>Parnassius</taxon>
    </lineage>
</organism>
<dbReference type="OrthoDB" id="411871at2759"/>
<evidence type="ECO:0000313" key="2">
    <source>
        <dbReference type="EMBL" id="CAG5056308.1"/>
    </source>
</evidence>
<accession>A0A8S3Y6N4</accession>
<feature type="compositionally biased region" description="Polar residues" evidence="1">
    <location>
        <begin position="149"/>
        <end position="161"/>
    </location>
</feature>
<protein>
    <submittedName>
        <fullName evidence="2">(apollo) hypothetical protein</fullName>
    </submittedName>
</protein>
<evidence type="ECO:0000313" key="3">
    <source>
        <dbReference type="Proteomes" id="UP000691718"/>
    </source>
</evidence>
<reference evidence="2" key="1">
    <citation type="submission" date="2021-04" db="EMBL/GenBank/DDBJ databases">
        <authorList>
            <person name="Tunstrom K."/>
        </authorList>
    </citation>
    <scope>NUCLEOTIDE SEQUENCE</scope>
</reference>
<feature type="region of interest" description="Disordered" evidence="1">
    <location>
        <begin position="114"/>
        <end position="161"/>
    </location>
</feature>
<gene>
    <name evidence="2" type="ORF">PAPOLLO_LOCUS26689</name>
</gene>
<dbReference type="Proteomes" id="UP000691718">
    <property type="component" value="Unassembled WGS sequence"/>
</dbReference>
<keyword evidence="3" id="KW-1185">Reference proteome</keyword>
<proteinExistence type="predicted"/>
<comment type="caution">
    <text evidence="2">The sequence shown here is derived from an EMBL/GenBank/DDBJ whole genome shotgun (WGS) entry which is preliminary data.</text>
</comment>
<name>A0A8S3Y6N4_PARAO</name>
<dbReference type="EMBL" id="CAJQZP010001600">
    <property type="protein sequence ID" value="CAG5056308.1"/>
    <property type="molecule type" value="Genomic_DNA"/>
</dbReference>
<dbReference type="AlphaFoldDB" id="A0A8S3Y6N4"/>